<dbReference type="Gene3D" id="3.30.720.160">
    <property type="entry name" value="Bifunctional DNA primase/polymerase, N-terminal"/>
    <property type="match status" value="1"/>
</dbReference>
<evidence type="ECO:0000259" key="1">
    <source>
        <dbReference type="SMART" id="SM00943"/>
    </source>
</evidence>
<dbReference type="InterPro" id="IPR015330">
    <property type="entry name" value="DNA_primase/pol_bifunc_N"/>
</dbReference>
<sequence length="814" mass="89432">MPGYADYAGDYRERGWTPLPIEPGTKGPPAKYWTGYEGVRPSGADYYDWEQNKPNHGVALRMPDTVIGVDIDHYEKNGKQKRGGDTLAHAESLWGKLPDTYVSSARVDCVSGIRYFKVPAGTRLMSLLRFPELGLGDIEIIQWGHRYAVVEPSVNPDAAGAPYKWMHTLDWCYTETPNTEHLPDFPAAWLEALKVDEARLELDGIEVDAEAILASFPEGEMEMPVIERLDKGIREIGAGVSRHDVTNANVLALLRLGEQGWVGVPQALRMLAKVFTASVGPDRGYDNARGEFWRMVTNRQGLAMLVANPSSNTVVSEVDAAELVAQVQTLGEIERDEKSNVVAEVMAAGPGWQALAETEPFEPQCSDNSDVRLTAEHGNNPNMTEPTINSKLMVDEPGDDVDVFAEFWRTRESLSTVRQWGLARMCSPWALLGAVLARALTTVPPWVRLPPVIGGPGSLNFFVALVGPSGTGKGAADSLAAEVLPEEVWIGQAGSGEGLAHQYAHIDKRGEQIIDRTSVLFSVPEIDTLNALGGRTGSTIMSKLREAFSGEELGFGYADASKRIRLGKHGYRLTMVVGVQPSRAAVLLGDAAGGTPQRFIWLPSTDPDISLDRPAQPLPLQVPSGRDWVGWNSNQFISIPDEVAEAIAVNHVARQRGEGDALDGHALFTREKVAFALAVLDGRDYMDSDDWFLSGIVMDKSDETRNAIEKELQKEFQKENEQKGRAQGEMRSVAEEIVLAKKVENVRNSILRMLRNGTDTKHALYVGIWSKNREYFEPAYAWLLANECVEVSEEGALTLTTVGEGWAERASKRK</sequence>
<keyword evidence="3" id="KW-1185">Reference proteome</keyword>
<name>A0ABW6P5P6_9NOCA</name>
<comment type="caution">
    <text evidence="2">The sequence shown here is derived from an EMBL/GenBank/DDBJ whole genome shotgun (WGS) entry which is preliminary data.</text>
</comment>
<protein>
    <submittedName>
        <fullName evidence="2">Bifunctional DNA primase/polymerase</fullName>
    </submittedName>
</protein>
<dbReference type="SMART" id="SM00943">
    <property type="entry name" value="Prim-Pol"/>
    <property type="match status" value="1"/>
</dbReference>
<proteinExistence type="predicted"/>
<dbReference type="EMBL" id="JBIAMT010000003">
    <property type="protein sequence ID" value="MFF0498461.1"/>
    <property type="molecule type" value="Genomic_DNA"/>
</dbReference>
<dbReference type="SUPFAM" id="SSF56747">
    <property type="entry name" value="Prim-pol domain"/>
    <property type="match status" value="1"/>
</dbReference>
<evidence type="ECO:0000313" key="2">
    <source>
        <dbReference type="EMBL" id="MFF0498461.1"/>
    </source>
</evidence>
<organism evidence="2 3">
    <name type="scientific">Nocardia aobensis</name>
    <dbReference type="NCBI Taxonomy" id="257277"/>
    <lineage>
        <taxon>Bacteria</taxon>
        <taxon>Bacillati</taxon>
        <taxon>Actinomycetota</taxon>
        <taxon>Actinomycetes</taxon>
        <taxon>Mycobacteriales</taxon>
        <taxon>Nocardiaceae</taxon>
        <taxon>Nocardia</taxon>
    </lineage>
</organism>
<dbReference type="Proteomes" id="UP001601442">
    <property type="component" value="Unassembled WGS sequence"/>
</dbReference>
<evidence type="ECO:0000313" key="3">
    <source>
        <dbReference type="Proteomes" id="UP001601442"/>
    </source>
</evidence>
<accession>A0ABW6P5P6</accession>
<gene>
    <name evidence="2" type="ORF">ACFYU5_18795</name>
</gene>
<dbReference type="RefSeq" id="WP_387395887.1">
    <property type="nucleotide sequence ID" value="NZ_JBIAMT010000003.1"/>
</dbReference>
<dbReference type="Pfam" id="PF09250">
    <property type="entry name" value="Prim-Pol"/>
    <property type="match status" value="1"/>
</dbReference>
<feature type="domain" description="DNA primase/polymerase bifunctional N-terminal" evidence="1">
    <location>
        <begin position="8"/>
        <end position="172"/>
    </location>
</feature>
<reference evidence="2 3" key="1">
    <citation type="submission" date="2024-10" db="EMBL/GenBank/DDBJ databases">
        <title>The Natural Products Discovery Center: Release of the First 8490 Sequenced Strains for Exploring Actinobacteria Biosynthetic Diversity.</title>
        <authorList>
            <person name="Kalkreuter E."/>
            <person name="Kautsar S.A."/>
            <person name="Yang D."/>
            <person name="Bader C.D."/>
            <person name="Teijaro C.N."/>
            <person name="Fluegel L."/>
            <person name="Davis C.M."/>
            <person name="Simpson J.R."/>
            <person name="Lauterbach L."/>
            <person name="Steele A.D."/>
            <person name="Gui C."/>
            <person name="Meng S."/>
            <person name="Li G."/>
            <person name="Viehrig K."/>
            <person name="Ye F."/>
            <person name="Su P."/>
            <person name="Kiefer A.F."/>
            <person name="Nichols A."/>
            <person name="Cepeda A.J."/>
            <person name="Yan W."/>
            <person name="Fan B."/>
            <person name="Jiang Y."/>
            <person name="Adhikari A."/>
            <person name="Zheng C.-J."/>
            <person name="Schuster L."/>
            <person name="Cowan T.M."/>
            <person name="Smanski M.J."/>
            <person name="Chevrette M.G."/>
            <person name="De Carvalho L.P.S."/>
            <person name="Shen B."/>
        </authorList>
    </citation>
    <scope>NUCLEOTIDE SEQUENCE [LARGE SCALE GENOMIC DNA]</scope>
    <source>
        <strain evidence="2 3">NPDC004119</strain>
    </source>
</reference>